<dbReference type="Proteomes" id="UP001163203">
    <property type="component" value="Chromosome"/>
</dbReference>
<dbReference type="PANTHER" id="PTHR46211:SF1">
    <property type="entry name" value="GLYCEROPHOSPHODIESTER PHOSPHODIESTERASE, CYTOPLASMIC"/>
    <property type="match status" value="1"/>
</dbReference>
<sequence length="259" mass="27506">MDGNRVFGRSPVLIGHRGCGRGTVNGHQENTLGSFLAAVDAGVDWVEVDVRRTSDDQLVVVHNPAGPDGVFYADITAREAAARGALRLEALLAALPGSVGVDFDVKTSMEDATRDRTGTTMGRLASIAVREARRREVLITSFDPGALDIARQLAPGVARGLLTWVDFPIGHAVAAAGHLDVQVLAPHWGSLRPNDKEPKALQRPLDYVVDLVHESGREFLAWCPGLKFAQRLLDAGVDALCVNDVPTVVASLLAAPATA</sequence>
<accession>A0ABY7AYZ3</accession>
<organism evidence="2 3">
    <name type="scientific">Amycolatopsis cynarae</name>
    <dbReference type="NCBI Taxonomy" id="2995223"/>
    <lineage>
        <taxon>Bacteria</taxon>
        <taxon>Bacillati</taxon>
        <taxon>Actinomycetota</taxon>
        <taxon>Actinomycetes</taxon>
        <taxon>Pseudonocardiales</taxon>
        <taxon>Pseudonocardiaceae</taxon>
        <taxon>Amycolatopsis</taxon>
    </lineage>
</organism>
<gene>
    <name evidence="2" type="ORF">ORV05_24695</name>
</gene>
<evidence type="ECO:0000259" key="1">
    <source>
        <dbReference type="PROSITE" id="PS51704"/>
    </source>
</evidence>
<keyword evidence="3" id="KW-1185">Reference proteome</keyword>
<dbReference type="PANTHER" id="PTHR46211">
    <property type="entry name" value="GLYCEROPHOSPHORYL DIESTER PHOSPHODIESTERASE"/>
    <property type="match status" value="1"/>
</dbReference>
<dbReference type="Pfam" id="PF03009">
    <property type="entry name" value="GDPD"/>
    <property type="match status" value="1"/>
</dbReference>
<evidence type="ECO:0000313" key="2">
    <source>
        <dbReference type="EMBL" id="WAL64162.1"/>
    </source>
</evidence>
<dbReference type="SUPFAM" id="SSF51695">
    <property type="entry name" value="PLC-like phosphodiesterases"/>
    <property type="match status" value="1"/>
</dbReference>
<proteinExistence type="predicted"/>
<name>A0ABY7AYZ3_9PSEU</name>
<dbReference type="InterPro" id="IPR017946">
    <property type="entry name" value="PLC-like_Pdiesterase_TIM-brl"/>
</dbReference>
<evidence type="ECO:0000313" key="3">
    <source>
        <dbReference type="Proteomes" id="UP001163203"/>
    </source>
</evidence>
<dbReference type="PROSITE" id="PS51704">
    <property type="entry name" value="GP_PDE"/>
    <property type="match status" value="1"/>
</dbReference>
<protein>
    <submittedName>
        <fullName evidence="2">Glycerophosphodiester phosphodiesterase</fullName>
    </submittedName>
</protein>
<dbReference type="CDD" id="cd08556">
    <property type="entry name" value="GDPD"/>
    <property type="match status" value="1"/>
</dbReference>
<dbReference type="Gene3D" id="3.20.20.190">
    <property type="entry name" value="Phosphatidylinositol (PI) phosphodiesterase"/>
    <property type="match status" value="1"/>
</dbReference>
<feature type="domain" description="GP-PDE" evidence="1">
    <location>
        <begin position="11"/>
        <end position="252"/>
    </location>
</feature>
<dbReference type="EMBL" id="CP113836">
    <property type="protein sequence ID" value="WAL64162.1"/>
    <property type="molecule type" value="Genomic_DNA"/>
</dbReference>
<dbReference type="RefSeq" id="WP_268754394.1">
    <property type="nucleotide sequence ID" value="NZ_CP113836.1"/>
</dbReference>
<reference evidence="2" key="1">
    <citation type="submission" date="2022-11" db="EMBL/GenBank/DDBJ databases">
        <authorList>
            <person name="Mo P."/>
        </authorList>
    </citation>
    <scope>NUCLEOTIDE SEQUENCE</scope>
    <source>
        <strain evidence="2">HUAS 11-8</strain>
    </source>
</reference>
<dbReference type="InterPro" id="IPR030395">
    <property type="entry name" value="GP_PDE_dom"/>
</dbReference>